<dbReference type="SUPFAM" id="SSF53474">
    <property type="entry name" value="alpha/beta-Hydrolases"/>
    <property type="match status" value="1"/>
</dbReference>
<name>A0ABP0P3D7_9DINO</name>
<reference evidence="2 3" key="1">
    <citation type="submission" date="2024-02" db="EMBL/GenBank/DDBJ databases">
        <authorList>
            <person name="Chen Y."/>
            <person name="Shah S."/>
            <person name="Dougan E. K."/>
            <person name="Thang M."/>
            <person name="Chan C."/>
        </authorList>
    </citation>
    <scope>NUCLEOTIDE SEQUENCE [LARGE SCALE GENOMIC DNA]</scope>
</reference>
<organism evidence="2 3">
    <name type="scientific">Durusdinium trenchii</name>
    <dbReference type="NCBI Taxonomy" id="1381693"/>
    <lineage>
        <taxon>Eukaryota</taxon>
        <taxon>Sar</taxon>
        <taxon>Alveolata</taxon>
        <taxon>Dinophyceae</taxon>
        <taxon>Suessiales</taxon>
        <taxon>Symbiodiniaceae</taxon>
        <taxon>Durusdinium</taxon>
    </lineage>
</organism>
<dbReference type="InterPro" id="IPR000073">
    <property type="entry name" value="AB_hydrolase_1"/>
</dbReference>
<evidence type="ECO:0000313" key="2">
    <source>
        <dbReference type="EMBL" id="CAK9070543.1"/>
    </source>
</evidence>
<accession>A0ABP0P3D7</accession>
<evidence type="ECO:0000313" key="3">
    <source>
        <dbReference type="Proteomes" id="UP001642484"/>
    </source>
</evidence>
<dbReference type="Pfam" id="PF00561">
    <property type="entry name" value="Abhydrolase_1"/>
    <property type="match status" value="1"/>
</dbReference>
<dbReference type="InterPro" id="IPR029058">
    <property type="entry name" value="AB_hydrolase_fold"/>
</dbReference>
<dbReference type="PRINTS" id="PR00111">
    <property type="entry name" value="ABHYDROLASE"/>
</dbReference>
<gene>
    <name evidence="2" type="ORF">CCMP2556_LOCUS34700</name>
</gene>
<dbReference type="PANTHER" id="PTHR43798:SF33">
    <property type="entry name" value="HYDROLASE, PUTATIVE (AFU_ORTHOLOGUE AFUA_2G14860)-RELATED"/>
    <property type="match status" value="1"/>
</dbReference>
<dbReference type="InterPro" id="IPR050266">
    <property type="entry name" value="AB_hydrolase_sf"/>
</dbReference>
<keyword evidence="3" id="KW-1185">Reference proteome</keyword>
<proteinExistence type="predicted"/>
<dbReference type="Gene3D" id="3.40.50.1820">
    <property type="entry name" value="alpha/beta hydrolase"/>
    <property type="match status" value="2"/>
</dbReference>
<dbReference type="PANTHER" id="PTHR43798">
    <property type="entry name" value="MONOACYLGLYCEROL LIPASE"/>
    <property type="match status" value="1"/>
</dbReference>
<dbReference type="Proteomes" id="UP001642484">
    <property type="component" value="Unassembled WGS sequence"/>
</dbReference>
<protein>
    <recommendedName>
        <fullName evidence="1">AB hydrolase-1 domain-containing protein</fullName>
    </recommendedName>
</protein>
<sequence length="223" mass="24061">MFFFSSASNPMGTTPSALPAVNADSRRGSSIIWQNESGALRIQSFGPADGRTIVALHGLSSAEFIIREWDTCAEACVKVGFRVLLPNLHSNPATAPSLLRTTAIEPVLEQLITQENGPVILMGKSYGGAVAAAFASKHPQLVQKLVLACPAQAKPMVAQELTMPVLLLWAKDDWITWFSGAKVYQENCPQLTFHSADSGGHRILQAAWSPVQDTIHSFCETLS</sequence>
<dbReference type="EMBL" id="CAXAMN010022518">
    <property type="protein sequence ID" value="CAK9070543.1"/>
    <property type="molecule type" value="Genomic_DNA"/>
</dbReference>
<evidence type="ECO:0000259" key="1">
    <source>
        <dbReference type="Pfam" id="PF00561"/>
    </source>
</evidence>
<comment type="caution">
    <text evidence="2">The sequence shown here is derived from an EMBL/GenBank/DDBJ whole genome shotgun (WGS) entry which is preliminary data.</text>
</comment>
<feature type="domain" description="AB hydrolase-1" evidence="1">
    <location>
        <begin position="53"/>
        <end position="155"/>
    </location>
</feature>